<name>A0A5B7GGH8_PORTR</name>
<comment type="caution">
    <text evidence="1">The sequence shown here is derived from an EMBL/GenBank/DDBJ whole genome shotgun (WGS) entry which is preliminary data.</text>
</comment>
<sequence length="62" mass="6898">MEVRSLLSHALEHIQQTAAQNAWHYLPVAVSPTSQSSPCGRALSAIVKDLQHNFTWPAFIEL</sequence>
<proteinExistence type="predicted"/>
<keyword evidence="2" id="KW-1185">Reference proteome</keyword>
<dbReference type="AlphaFoldDB" id="A0A5B7GGH8"/>
<gene>
    <name evidence="1" type="ORF">E2C01_050477</name>
</gene>
<protein>
    <submittedName>
        <fullName evidence="1">Uncharacterized protein</fullName>
    </submittedName>
</protein>
<dbReference type="EMBL" id="VSRR010014001">
    <property type="protein sequence ID" value="MPC56515.1"/>
    <property type="molecule type" value="Genomic_DNA"/>
</dbReference>
<organism evidence="1 2">
    <name type="scientific">Portunus trituberculatus</name>
    <name type="common">Swimming crab</name>
    <name type="synonym">Neptunus trituberculatus</name>
    <dbReference type="NCBI Taxonomy" id="210409"/>
    <lineage>
        <taxon>Eukaryota</taxon>
        <taxon>Metazoa</taxon>
        <taxon>Ecdysozoa</taxon>
        <taxon>Arthropoda</taxon>
        <taxon>Crustacea</taxon>
        <taxon>Multicrustacea</taxon>
        <taxon>Malacostraca</taxon>
        <taxon>Eumalacostraca</taxon>
        <taxon>Eucarida</taxon>
        <taxon>Decapoda</taxon>
        <taxon>Pleocyemata</taxon>
        <taxon>Brachyura</taxon>
        <taxon>Eubrachyura</taxon>
        <taxon>Portunoidea</taxon>
        <taxon>Portunidae</taxon>
        <taxon>Portuninae</taxon>
        <taxon>Portunus</taxon>
    </lineage>
</organism>
<accession>A0A5B7GGH8</accession>
<dbReference type="Proteomes" id="UP000324222">
    <property type="component" value="Unassembled WGS sequence"/>
</dbReference>
<evidence type="ECO:0000313" key="2">
    <source>
        <dbReference type="Proteomes" id="UP000324222"/>
    </source>
</evidence>
<reference evidence="1 2" key="1">
    <citation type="submission" date="2019-05" db="EMBL/GenBank/DDBJ databases">
        <title>Another draft genome of Portunus trituberculatus and its Hox gene families provides insights of decapod evolution.</title>
        <authorList>
            <person name="Jeong J.-H."/>
            <person name="Song I."/>
            <person name="Kim S."/>
            <person name="Choi T."/>
            <person name="Kim D."/>
            <person name="Ryu S."/>
            <person name="Kim W."/>
        </authorList>
    </citation>
    <scope>NUCLEOTIDE SEQUENCE [LARGE SCALE GENOMIC DNA]</scope>
    <source>
        <tissue evidence="1">Muscle</tissue>
    </source>
</reference>
<evidence type="ECO:0000313" key="1">
    <source>
        <dbReference type="EMBL" id="MPC56515.1"/>
    </source>
</evidence>